<gene>
    <name evidence="1" type="ORF">GA0116948_12411</name>
</gene>
<keyword evidence="2" id="KW-1185">Reference proteome</keyword>
<dbReference type="Proteomes" id="UP000242818">
    <property type="component" value="Unassembled WGS sequence"/>
</dbReference>
<dbReference type="RefSeq" id="WP_123891865.1">
    <property type="nucleotide sequence ID" value="NZ_FMAR01000024.1"/>
</dbReference>
<dbReference type="AlphaFoldDB" id="A0A1C4G5V7"/>
<organism evidence="1 2">
    <name type="scientific">Chitinophaga costaii</name>
    <dbReference type="NCBI Taxonomy" id="1335309"/>
    <lineage>
        <taxon>Bacteria</taxon>
        <taxon>Pseudomonadati</taxon>
        <taxon>Bacteroidota</taxon>
        <taxon>Chitinophagia</taxon>
        <taxon>Chitinophagales</taxon>
        <taxon>Chitinophagaceae</taxon>
        <taxon>Chitinophaga</taxon>
    </lineage>
</organism>
<protein>
    <submittedName>
        <fullName evidence="1">Uncharacterized protein</fullName>
    </submittedName>
</protein>
<reference evidence="1 2" key="1">
    <citation type="submission" date="2016-08" db="EMBL/GenBank/DDBJ databases">
        <authorList>
            <person name="Seilhamer J.J."/>
        </authorList>
    </citation>
    <scope>NUCLEOTIDE SEQUENCE [LARGE SCALE GENOMIC DNA]</scope>
    <source>
        <strain evidence="1 2">A37T2</strain>
    </source>
</reference>
<evidence type="ECO:0000313" key="1">
    <source>
        <dbReference type="EMBL" id="SCC63550.1"/>
    </source>
</evidence>
<sequence>MTILGTYFLLHITQPAQAGHDKGLPWHISPINDTIIKPTPPKKTGFLHKIGEYRDSMLIRRYRDSLLNRITHANAPDPLEDSSLIKSEKMFTPLSGRTIRRVFFRKVKVFGPRNINDTTYQTSKKLVDFANQVHFESKEWVLRQMLFFKPGDTINPFELADNERYLRSRPFIQDARIYVVNATNNADSADVMVVTKDVFEYSINLKELSPQAASTVISNNDLLGAGQGLDIGGTWKSSQRPQFGSLVRYTKYNILGTFIDGSIGYSMLNTYMPLDTNVYEGSYYISLNRPLYRPSARWAGGLTFSLNHSINKWAKPDSLFRKYEYNTLDGWLGYNFRQQFSGNGTETQRPNFAVLVRHYNLYFQETPQQPDYKADPVYNNRRYYLLQLSLFKQTFFKAHHFFAFGRTEDIPAGYSIKGTSGWETWIGRRRLYTAVEANRFWVSKHQDLFNPSFGISSFWGRNSSEDAVIHGRMDFYSRLFNFKTSHFRQFISADYLTSPDPYFYKPLNINNDNGIFGYKRTTLNGYQRLNLKSETIWYTPFRLYGFKFNISTILQVSQLDAKEDPLFTTHLQSRLGITCTIRNENLSLNTLSFSGNYYPSAPSGVPKFFLEVTTVMDIRFDISALRAPALLSFK</sequence>
<dbReference type="STRING" id="1335309.GA0116948_12411"/>
<dbReference type="OrthoDB" id="609711at2"/>
<accession>A0A1C4G5V7</accession>
<name>A0A1C4G5V7_9BACT</name>
<dbReference type="EMBL" id="FMAR01000024">
    <property type="protein sequence ID" value="SCC63550.1"/>
    <property type="molecule type" value="Genomic_DNA"/>
</dbReference>
<evidence type="ECO:0000313" key="2">
    <source>
        <dbReference type="Proteomes" id="UP000242818"/>
    </source>
</evidence>
<proteinExistence type="predicted"/>